<accession>A0ABU6AG24</accession>
<gene>
    <name evidence="4" type="ORF">R4I43_23600</name>
</gene>
<dbReference type="InterPro" id="IPR046373">
    <property type="entry name" value="Acyl-CoA_Oxase/DH_mid-dom_sf"/>
</dbReference>
<dbReference type="InterPro" id="IPR009100">
    <property type="entry name" value="AcylCoA_DH/oxidase_NM_dom_sf"/>
</dbReference>
<dbReference type="SUPFAM" id="SSF56645">
    <property type="entry name" value="Acyl-CoA dehydrogenase NM domain-like"/>
    <property type="match status" value="1"/>
</dbReference>
<dbReference type="InterPro" id="IPR037069">
    <property type="entry name" value="AcylCoA_DH/ox_N_sf"/>
</dbReference>
<organism evidence="4 5">
    <name type="scientific">Saccharopolyspora mangrovi</name>
    <dbReference type="NCBI Taxonomy" id="3082379"/>
    <lineage>
        <taxon>Bacteria</taxon>
        <taxon>Bacillati</taxon>
        <taxon>Actinomycetota</taxon>
        <taxon>Actinomycetes</taxon>
        <taxon>Pseudonocardiales</taxon>
        <taxon>Pseudonocardiaceae</taxon>
        <taxon>Saccharopolyspora</taxon>
    </lineage>
</organism>
<reference evidence="4 5" key="1">
    <citation type="submission" date="2023-10" db="EMBL/GenBank/DDBJ databases">
        <title>Saccharopolyspora sp. nov., isolated from mangrove soil.</title>
        <authorList>
            <person name="Lu Y."/>
            <person name="Liu W."/>
        </authorList>
    </citation>
    <scope>NUCLEOTIDE SEQUENCE [LARGE SCALE GENOMIC DNA]</scope>
    <source>
        <strain evidence="4 5">S2-29</strain>
    </source>
</reference>
<dbReference type="InterPro" id="IPR013786">
    <property type="entry name" value="AcylCoA_DH/ox_N"/>
</dbReference>
<evidence type="ECO:0000313" key="4">
    <source>
        <dbReference type="EMBL" id="MEB3370396.1"/>
    </source>
</evidence>
<keyword evidence="1" id="KW-0560">Oxidoreductase</keyword>
<dbReference type="Gene3D" id="1.10.540.10">
    <property type="entry name" value="Acyl-CoA dehydrogenase/oxidase, N-terminal domain"/>
    <property type="match status" value="1"/>
</dbReference>
<dbReference type="Pfam" id="PF02771">
    <property type="entry name" value="Acyl-CoA_dh_N"/>
    <property type="match status" value="1"/>
</dbReference>
<feature type="domain" description="Acyl-CoA dehydrogenase/oxidase N-terminal" evidence="2">
    <location>
        <begin position="28"/>
        <end position="110"/>
    </location>
</feature>
<name>A0ABU6AG24_9PSEU</name>
<sequence length="426" mass="46306">MDLTEQPVVTEPTPRELVRRAEQLRPMLRAQQDEAEARGHYGEDVHQALRDADLYRILTPKRYGGLELDLSAYARVVVEISRGDPATGWCYSLGHNHNLTTAAHWSEQAQDEVFGNPAGYFRSSHSVAGNIEATRTSGGYRLTGTSQYQSGVPYSVFVTVNAVVAGSEGPDGQPVRIAAIIPREQVRVLDDWKGPGVLGLRASGSNSVAVEDVFVPEHLTSVFDWMDHDYDEPSAGNRLHGNPMYLGPVAAFFHLALVTPMVGAAKAALDEYQHIISTRPATLPPFELRWEDPHHQADFGMALSMTDAAEGIVIRVCDQYLEHCRDLVERGEPFTMAKDARLYGMIQARRGAGQRGGGAAVPLGRVVGGARWSSDGALLPGRFDVPGAHLGPIPVECGQVRADPLRLAQESALKPPGVRRDVISAP</sequence>
<protein>
    <submittedName>
        <fullName evidence="4">Acyl-CoA dehydrogenase family protein</fullName>
    </submittedName>
</protein>
<feature type="domain" description="Acyl-CoA dehydrogenase C-terminal" evidence="3">
    <location>
        <begin position="257"/>
        <end position="341"/>
    </location>
</feature>
<evidence type="ECO:0000256" key="1">
    <source>
        <dbReference type="ARBA" id="ARBA00023002"/>
    </source>
</evidence>
<dbReference type="Gene3D" id="2.40.110.10">
    <property type="entry name" value="Butyryl-CoA Dehydrogenase, subunit A, domain 2"/>
    <property type="match status" value="1"/>
</dbReference>
<proteinExistence type="predicted"/>
<evidence type="ECO:0000259" key="2">
    <source>
        <dbReference type="Pfam" id="PF02771"/>
    </source>
</evidence>
<dbReference type="Gene3D" id="1.20.140.10">
    <property type="entry name" value="Butyryl-CoA Dehydrogenase, subunit A, domain 3"/>
    <property type="match status" value="1"/>
</dbReference>
<dbReference type="Pfam" id="PF08028">
    <property type="entry name" value="Acyl-CoA_dh_2"/>
    <property type="match status" value="1"/>
</dbReference>
<dbReference type="InterPro" id="IPR013107">
    <property type="entry name" value="Acyl-CoA_DH_C"/>
</dbReference>
<keyword evidence="5" id="KW-1185">Reference proteome</keyword>
<evidence type="ECO:0000259" key="3">
    <source>
        <dbReference type="Pfam" id="PF08028"/>
    </source>
</evidence>
<dbReference type="PANTHER" id="PTHR43884:SF12">
    <property type="entry name" value="ISOVALERYL-COA DEHYDROGENASE, MITOCHONDRIAL-RELATED"/>
    <property type="match status" value="1"/>
</dbReference>
<evidence type="ECO:0000313" key="5">
    <source>
        <dbReference type="Proteomes" id="UP001327093"/>
    </source>
</evidence>
<dbReference type="PANTHER" id="PTHR43884">
    <property type="entry name" value="ACYL-COA DEHYDROGENASE"/>
    <property type="match status" value="1"/>
</dbReference>
<dbReference type="EMBL" id="JAWLNX010000018">
    <property type="protein sequence ID" value="MEB3370396.1"/>
    <property type="molecule type" value="Genomic_DNA"/>
</dbReference>
<dbReference type="Proteomes" id="UP001327093">
    <property type="component" value="Unassembled WGS sequence"/>
</dbReference>
<comment type="caution">
    <text evidence="4">The sequence shown here is derived from an EMBL/GenBank/DDBJ whole genome shotgun (WGS) entry which is preliminary data.</text>
</comment>